<dbReference type="InterPro" id="IPR013783">
    <property type="entry name" value="Ig-like_fold"/>
</dbReference>
<feature type="chain" id="PRO_5042187951" description="Ig-like domain-containing protein" evidence="4">
    <location>
        <begin position="22"/>
        <end position="359"/>
    </location>
</feature>
<dbReference type="InterPro" id="IPR050488">
    <property type="entry name" value="Ig_Fc_receptor"/>
</dbReference>
<evidence type="ECO:0000313" key="6">
    <source>
        <dbReference type="EMBL" id="GLD72402.1"/>
    </source>
</evidence>
<dbReference type="GO" id="GO:0009897">
    <property type="term" value="C:external side of plasma membrane"/>
    <property type="evidence" value="ECO:0007669"/>
    <property type="project" value="TreeGrafter"/>
</dbReference>
<reference evidence="6" key="1">
    <citation type="submission" date="2022-08" db="EMBL/GenBank/DDBJ databases">
        <title>Genome sequencing of akame (Lates japonicus).</title>
        <authorList>
            <person name="Hashiguchi Y."/>
            <person name="Takahashi H."/>
        </authorList>
    </citation>
    <scope>NUCLEOTIDE SEQUENCE</scope>
    <source>
        <strain evidence="6">Kochi</strain>
    </source>
</reference>
<feature type="domain" description="Ig-like" evidence="5">
    <location>
        <begin position="29"/>
        <end position="105"/>
    </location>
</feature>
<evidence type="ECO:0000313" key="7">
    <source>
        <dbReference type="Proteomes" id="UP001279410"/>
    </source>
</evidence>
<protein>
    <recommendedName>
        <fullName evidence="5">Ig-like domain-containing protein</fullName>
    </recommendedName>
</protein>
<feature type="transmembrane region" description="Helical" evidence="3">
    <location>
        <begin position="225"/>
        <end position="247"/>
    </location>
</feature>
<dbReference type="PANTHER" id="PTHR11481:SF64">
    <property type="entry name" value="FC RECEPTOR-LIKE PROTEIN 4"/>
    <property type="match status" value="1"/>
</dbReference>
<dbReference type="InterPro" id="IPR007110">
    <property type="entry name" value="Ig-like_dom"/>
</dbReference>
<proteinExistence type="predicted"/>
<accession>A0AAD3NDD5</accession>
<name>A0AAD3NDD5_LATJO</name>
<dbReference type="GO" id="GO:0004888">
    <property type="term" value="F:transmembrane signaling receptor activity"/>
    <property type="evidence" value="ECO:0007669"/>
    <property type="project" value="TreeGrafter"/>
</dbReference>
<organism evidence="6 7">
    <name type="scientific">Lates japonicus</name>
    <name type="common">Japanese lates</name>
    <dbReference type="NCBI Taxonomy" id="270547"/>
    <lineage>
        <taxon>Eukaryota</taxon>
        <taxon>Metazoa</taxon>
        <taxon>Chordata</taxon>
        <taxon>Craniata</taxon>
        <taxon>Vertebrata</taxon>
        <taxon>Euteleostomi</taxon>
        <taxon>Actinopterygii</taxon>
        <taxon>Neopterygii</taxon>
        <taxon>Teleostei</taxon>
        <taxon>Neoteleostei</taxon>
        <taxon>Acanthomorphata</taxon>
        <taxon>Carangaria</taxon>
        <taxon>Carangaria incertae sedis</taxon>
        <taxon>Centropomidae</taxon>
        <taxon>Lates</taxon>
    </lineage>
</organism>
<keyword evidence="3" id="KW-1133">Transmembrane helix</keyword>
<dbReference type="Proteomes" id="UP001279410">
    <property type="component" value="Unassembled WGS sequence"/>
</dbReference>
<dbReference type="Gene3D" id="2.60.40.10">
    <property type="entry name" value="Immunoglobulins"/>
    <property type="match status" value="2"/>
</dbReference>
<keyword evidence="3" id="KW-0812">Transmembrane</keyword>
<dbReference type="SUPFAM" id="SSF48726">
    <property type="entry name" value="Immunoglobulin"/>
    <property type="match status" value="1"/>
</dbReference>
<evidence type="ECO:0000259" key="5">
    <source>
        <dbReference type="PROSITE" id="PS50835"/>
    </source>
</evidence>
<feature type="signal peptide" evidence="4">
    <location>
        <begin position="1"/>
        <end position="21"/>
    </location>
</feature>
<gene>
    <name evidence="6" type="ORF">AKAME5_002372700</name>
</gene>
<dbReference type="GO" id="GO:0007166">
    <property type="term" value="P:cell surface receptor signaling pathway"/>
    <property type="evidence" value="ECO:0007669"/>
    <property type="project" value="TreeGrafter"/>
</dbReference>
<keyword evidence="2" id="KW-1015">Disulfide bond</keyword>
<evidence type="ECO:0000256" key="4">
    <source>
        <dbReference type="SAM" id="SignalP"/>
    </source>
</evidence>
<comment type="caution">
    <text evidence="6">The sequence shown here is derived from an EMBL/GenBank/DDBJ whole genome shotgun (WGS) entry which is preliminary data.</text>
</comment>
<keyword evidence="3" id="KW-0472">Membrane</keyword>
<dbReference type="EMBL" id="BRZM01001018">
    <property type="protein sequence ID" value="GLD72402.1"/>
    <property type="molecule type" value="Genomic_DNA"/>
</dbReference>
<dbReference type="InterPro" id="IPR036179">
    <property type="entry name" value="Ig-like_dom_sf"/>
</dbReference>
<evidence type="ECO:0000256" key="2">
    <source>
        <dbReference type="ARBA" id="ARBA00023157"/>
    </source>
</evidence>
<keyword evidence="1 4" id="KW-0732">Signal</keyword>
<evidence type="ECO:0000256" key="1">
    <source>
        <dbReference type="ARBA" id="ARBA00022729"/>
    </source>
</evidence>
<keyword evidence="7" id="KW-1185">Reference proteome</keyword>
<evidence type="ECO:0000256" key="3">
    <source>
        <dbReference type="SAM" id="Phobius"/>
    </source>
</evidence>
<dbReference type="PROSITE" id="PS50835">
    <property type="entry name" value="IG_LIKE"/>
    <property type="match status" value="1"/>
</dbReference>
<dbReference type="PANTHER" id="PTHR11481">
    <property type="entry name" value="IMMUNOGLOBULIN FC RECEPTOR"/>
    <property type="match status" value="1"/>
</dbReference>
<dbReference type="AlphaFoldDB" id="A0AAD3NDD5"/>
<sequence length="359" mass="39539">MGHTLFCVLGLFMLDTLLCYGFCKDADGPNVTVSPSWLSPGASVTLTCEVKPASKGWKFFWSKVVPKLSNGFYDRELLPGDSNGTEGNSFVVHGQTHTAGYSCRAGSGDLLNYTLYSRPKFVWSRDVLSALPSIKVNPAREPYFTNESISLSCEGNSTEWRVMRFTEGGHLSNCSNWGIMTGSTCKLTKFRKKAAVYWCESGSGQFSNAVNITVQYVPESSSLPVLLIVGLVCGISVIIFLLMLFCWRKPKDPCFVRTNQGSAPDHMVNKNETEPNPTHLYDDVRLSESFEGHSNTGTDESQGVTYSVISLENIREKVNPGKSHGPEDCSIYYNIKFRSAAGKSVPAAMEESVYSQVQL</sequence>
<dbReference type="GO" id="GO:0006955">
    <property type="term" value="P:immune response"/>
    <property type="evidence" value="ECO:0007669"/>
    <property type="project" value="TreeGrafter"/>
</dbReference>